<evidence type="ECO:0000313" key="2">
    <source>
        <dbReference type="EMBL" id="GGW43258.1"/>
    </source>
</evidence>
<sequence length="661" mass="69600">MFTGIDEVDWASLRHAYGSAEDVPGWLRALASADTAERATALDGMYGAVHHQGKVYDSTLACVPFLFALAAREEVPDRGGIVELLVSIGAQSTDREARARQAVCAGAEDFVPLAGDPDPAVRAAAAGALVRFLDEPARALALLRHRGRAEHDERVQVALTEALGLFVRRHPAHAGAAADLLGERSAPPYAPGLRLAALGQLALGAPGRLPADLVPTAVRLLRERSARRGHDPRPPGADTLVGRLRRLRPSDEEGSRLLRTLHTALGDRVAERTALLVGQLTSPDPVDRCNGVWMSAGLFRGWRGDHTGPVGLLGVQLHTDHDRLREAAASVLAELFALAVPAADDLHELVSARPDQWTHRWERCPPTLGPALKALARAGDPRAVPVLAQLLAGPAAPADLGYEIVHLGRAAAPLAPALRHRLGLIAPGSSSAARLAAPLLSAVGAVGDEDAVPEVLRLLSGAPDVPGAREAVAGHAIGTLESLGATARALPVLRTLLRTRHAAAAAGALWSADGDFRAVLPVLLREMREGDAPRRRRAAGQLARMGPDARAALPELRRAVRSGPARDRATAACALWHVGRDPGPVLPVLRAAWSEDPRTRVPIARCLTAMGPDAAPLRDLPASELAAVRRHRAPEGAFPAVGAIPEDEALLRLCRALPAGP</sequence>
<evidence type="ECO:0008006" key="4">
    <source>
        <dbReference type="Google" id="ProtNLM"/>
    </source>
</evidence>
<name>A0A918J1Z1_9ACTN</name>
<reference evidence="2 3" key="1">
    <citation type="journal article" date="2014" name="Int. J. Syst. Evol. Microbiol.">
        <title>Complete genome sequence of Corynebacterium casei LMG S-19264T (=DSM 44701T), isolated from a smear-ripened cheese.</title>
        <authorList>
            <consortium name="US DOE Joint Genome Institute (JGI-PGF)"/>
            <person name="Walter F."/>
            <person name="Albersmeier A."/>
            <person name="Kalinowski J."/>
            <person name="Ruckert C."/>
        </authorList>
    </citation>
    <scope>NUCLEOTIDE SEQUENCE [LARGE SCALE GENOMIC DNA]</scope>
    <source>
        <strain evidence="2 3">JCM 4490</strain>
    </source>
</reference>
<dbReference type="AlphaFoldDB" id="A0A918J1Z1"/>
<gene>
    <name evidence="2" type="ORF">GCM10010503_19810</name>
</gene>
<accession>A0A918J1Z1</accession>
<protein>
    <recommendedName>
        <fullName evidence="4">PBS lyase</fullName>
    </recommendedName>
</protein>
<dbReference type="Proteomes" id="UP000620224">
    <property type="component" value="Unassembled WGS sequence"/>
</dbReference>
<dbReference type="SUPFAM" id="SSF48371">
    <property type="entry name" value="ARM repeat"/>
    <property type="match status" value="1"/>
</dbReference>
<proteinExistence type="predicted"/>
<dbReference type="InterPro" id="IPR016024">
    <property type="entry name" value="ARM-type_fold"/>
</dbReference>
<comment type="caution">
    <text evidence="2">The sequence shown here is derived from an EMBL/GenBank/DDBJ whole genome shotgun (WGS) entry which is preliminary data.</text>
</comment>
<dbReference type="InterPro" id="IPR011989">
    <property type="entry name" value="ARM-like"/>
</dbReference>
<feature type="region of interest" description="Disordered" evidence="1">
    <location>
        <begin position="225"/>
        <end position="246"/>
    </location>
</feature>
<evidence type="ECO:0000313" key="3">
    <source>
        <dbReference type="Proteomes" id="UP000620224"/>
    </source>
</evidence>
<keyword evidence="3" id="KW-1185">Reference proteome</keyword>
<dbReference type="EMBL" id="BMUE01000003">
    <property type="protein sequence ID" value="GGW43258.1"/>
    <property type="molecule type" value="Genomic_DNA"/>
</dbReference>
<evidence type="ECO:0000256" key="1">
    <source>
        <dbReference type="SAM" id="MobiDB-lite"/>
    </source>
</evidence>
<dbReference type="Gene3D" id="1.25.10.10">
    <property type="entry name" value="Leucine-rich Repeat Variant"/>
    <property type="match status" value="3"/>
</dbReference>
<dbReference type="RefSeq" id="WP_190014812.1">
    <property type="nucleotide sequence ID" value="NZ_BMUE01000003.1"/>
</dbReference>
<organism evidence="2 3">
    <name type="scientific">Streptomyces lucensis JCM 4490</name>
    <dbReference type="NCBI Taxonomy" id="1306176"/>
    <lineage>
        <taxon>Bacteria</taxon>
        <taxon>Bacillati</taxon>
        <taxon>Actinomycetota</taxon>
        <taxon>Actinomycetes</taxon>
        <taxon>Kitasatosporales</taxon>
        <taxon>Streptomycetaceae</taxon>
        <taxon>Streptomyces</taxon>
    </lineage>
</organism>